<sequence length="277" mass="29160">MSTLKIGKGFEELIDWLGARGAPVFDVIRTVLTACISGLEQALLLPPAYVIIAVLTVLAWRVAGLGTAAFTALGMLLIQDMGLWTATMETLALVLSAALVALVLGIPLGIWAAYSRTVERVLRPALDLMQTMPAFVYLIPAVLFFRLGKVPGVVATVIFAMPPAVRLTNLGIRQVPAEVVEAAIAFGATPRQTLLNVQLPIAVPTLLAGVNQTIMLSLSMVVISAMIGAGGLGEQVLKGITQLRIGLGFESGIAVVILAIVLDRLTHALGKPRTHSS</sequence>
<evidence type="ECO:0000256" key="1">
    <source>
        <dbReference type="ARBA" id="ARBA00004651"/>
    </source>
</evidence>
<keyword evidence="3" id="KW-1003">Cell membrane</keyword>
<feature type="transmembrane region" description="Helical" evidence="7">
    <location>
        <begin position="134"/>
        <end position="160"/>
    </location>
</feature>
<evidence type="ECO:0000313" key="9">
    <source>
        <dbReference type="EMBL" id="QAT87695.1"/>
    </source>
</evidence>
<accession>A0A410S0E5</accession>
<comment type="similarity">
    <text evidence="7">Belongs to the binding-protein-dependent transport system permease family.</text>
</comment>
<dbReference type="PANTHER" id="PTHR47737:SF1">
    <property type="entry name" value="GLYCINE BETAINE_PROLINE BETAINE TRANSPORT SYSTEM PERMEASE PROTEIN PROW"/>
    <property type="match status" value="1"/>
</dbReference>
<dbReference type="PROSITE" id="PS50928">
    <property type="entry name" value="ABC_TM1"/>
    <property type="match status" value="1"/>
</dbReference>
<dbReference type="Gene3D" id="1.10.3720.10">
    <property type="entry name" value="MetI-like"/>
    <property type="match status" value="1"/>
</dbReference>
<evidence type="ECO:0000256" key="3">
    <source>
        <dbReference type="ARBA" id="ARBA00022475"/>
    </source>
</evidence>
<dbReference type="Pfam" id="PF00528">
    <property type="entry name" value="BPD_transp_1"/>
    <property type="match status" value="1"/>
</dbReference>
<dbReference type="GO" id="GO:0043190">
    <property type="term" value="C:ATP-binding cassette (ABC) transporter complex"/>
    <property type="evidence" value="ECO:0007669"/>
    <property type="project" value="TreeGrafter"/>
</dbReference>
<evidence type="ECO:0000313" key="10">
    <source>
        <dbReference type="Proteomes" id="UP000288758"/>
    </source>
</evidence>
<evidence type="ECO:0000256" key="6">
    <source>
        <dbReference type="ARBA" id="ARBA00023136"/>
    </source>
</evidence>
<dbReference type="RefSeq" id="WP_128799000.1">
    <property type="nucleotide sequence ID" value="NZ_CP034669.1"/>
</dbReference>
<evidence type="ECO:0000256" key="4">
    <source>
        <dbReference type="ARBA" id="ARBA00022692"/>
    </source>
</evidence>
<evidence type="ECO:0000256" key="7">
    <source>
        <dbReference type="RuleBase" id="RU363032"/>
    </source>
</evidence>
<dbReference type="CDD" id="cd06261">
    <property type="entry name" value="TM_PBP2"/>
    <property type="match status" value="1"/>
</dbReference>
<dbReference type="GO" id="GO:0015871">
    <property type="term" value="P:choline transport"/>
    <property type="evidence" value="ECO:0007669"/>
    <property type="project" value="TreeGrafter"/>
</dbReference>
<dbReference type="GO" id="GO:0031460">
    <property type="term" value="P:glycine betaine transport"/>
    <property type="evidence" value="ECO:0007669"/>
    <property type="project" value="TreeGrafter"/>
</dbReference>
<dbReference type="FunFam" id="1.10.3720.10:FF:000001">
    <property type="entry name" value="Glycine betaine ABC transporter, permease"/>
    <property type="match status" value="1"/>
</dbReference>
<feature type="transmembrane region" description="Helical" evidence="7">
    <location>
        <begin position="214"/>
        <end position="233"/>
    </location>
</feature>
<keyword evidence="4 7" id="KW-0812">Transmembrane</keyword>
<keyword evidence="2 7" id="KW-0813">Transport</keyword>
<dbReference type="InterPro" id="IPR035906">
    <property type="entry name" value="MetI-like_sf"/>
</dbReference>
<evidence type="ECO:0000259" key="8">
    <source>
        <dbReference type="PROSITE" id="PS50928"/>
    </source>
</evidence>
<name>A0A410S0E5_CORCK</name>
<dbReference type="PANTHER" id="PTHR47737">
    <property type="entry name" value="GLYCINE BETAINE/PROLINE BETAINE TRANSPORT SYSTEM PERMEASE PROTEIN PROW"/>
    <property type="match status" value="1"/>
</dbReference>
<dbReference type="EMBL" id="CP034669">
    <property type="protein sequence ID" value="QAT87695.1"/>
    <property type="molecule type" value="Genomic_DNA"/>
</dbReference>
<proteinExistence type="inferred from homology"/>
<dbReference type="GO" id="GO:0015226">
    <property type="term" value="F:carnitine transmembrane transporter activity"/>
    <property type="evidence" value="ECO:0007669"/>
    <property type="project" value="TreeGrafter"/>
</dbReference>
<keyword evidence="6 7" id="KW-0472">Membrane</keyword>
<feature type="domain" description="ABC transmembrane type-1" evidence="8">
    <location>
        <begin position="87"/>
        <end position="266"/>
    </location>
</feature>
<reference evidence="9 10" key="1">
    <citation type="submission" date="2018-12" db="EMBL/GenBank/DDBJ databases">
        <title>Complete Genome Sequence of the Corallopyronin A producing Myxobacterium Corallococcus coralloides B035.</title>
        <authorList>
            <person name="Bouhired S.M."/>
            <person name="Rupp O."/>
            <person name="Blom J."/>
            <person name="Schaeberle T.F."/>
            <person name="Kehraus S."/>
            <person name="Schiefer A."/>
            <person name="Pfarr K."/>
            <person name="Goesmann A."/>
            <person name="Hoerauf A."/>
            <person name="Koenig G.M."/>
        </authorList>
    </citation>
    <scope>NUCLEOTIDE SEQUENCE [LARGE SCALE GENOMIC DNA]</scope>
    <source>
        <strain evidence="9 10">B035</strain>
    </source>
</reference>
<protein>
    <submittedName>
        <fullName evidence="9">Glycine betaine/L-proline ABC transporter permease and substrate-binding protein</fullName>
    </submittedName>
</protein>
<gene>
    <name evidence="9" type="primary">opuCB_2</name>
    <name evidence="9" type="ORF">EJ065_6166</name>
</gene>
<dbReference type="InterPro" id="IPR000515">
    <property type="entry name" value="MetI-like"/>
</dbReference>
<dbReference type="AlphaFoldDB" id="A0A410S0E5"/>
<organism evidence="9 10">
    <name type="scientific">Corallococcus coralloides</name>
    <name type="common">Myxococcus coralloides</name>
    <dbReference type="NCBI Taxonomy" id="184914"/>
    <lineage>
        <taxon>Bacteria</taxon>
        <taxon>Pseudomonadati</taxon>
        <taxon>Myxococcota</taxon>
        <taxon>Myxococcia</taxon>
        <taxon>Myxococcales</taxon>
        <taxon>Cystobacterineae</taxon>
        <taxon>Myxococcaceae</taxon>
        <taxon>Corallococcus</taxon>
    </lineage>
</organism>
<feature type="transmembrane region" description="Helical" evidence="7">
    <location>
        <begin position="245"/>
        <end position="265"/>
    </location>
</feature>
<evidence type="ECO:0000256" key="2">
    <source>
        <dbReference type="ARBA" id="ARBA00022448"/>
    </source>
</evidence>
<evidence type="ECO:0000256" key="5">
    <source>
        <dbReference type="ARBA" id="ARBA00022989"/>
    </source>
</evidence>
<keyword evidence="5 7" id="KW-1133">Transmembrane helix</keyword>
<comment type="subcellular location">
    <subcellularLocation>
        <location evidence="1 7">Cell membrane</location>
        <topology evidence="1 7">Multi-pass membrane protein</topology>
    </subcellularLocation>
</comment>
<feature type="transmembrane region" description="Helical" evidence="7">
    <location>
        <begin position="90"/>
        <end position="114"/>
    </location>
</feature>
<feature type="transmembrane region" description="Helical" evidence="7">
    <location>
        <begin position="48"/>
        <end position="78"/>
    </location>
</feature>
<dbReference type="Proteomes" id="UP000288758">
    <property type="component" value="Chromosome"/>
</dbReference>
<dbReference type="SUPFAM" id="SSF161098">
    <property type="entry name" value="MetI-like"/>
    <property type="match status" value="1"/>
</dbReference>
<dbReference type="GO" id="GO:0005275">
    <property type="term" value="F:amine transmembrane transporter activity"/>
    <property type="evidence" value="ECO:0007669"/>
    <property type="project" value="TreeGrafter"/>
</dbReference>